<evidence type="ECO:0000313" key="2">
    <source>
        <dbReference type="EMBL" id="GFG53460.1"/>
    </source>
</evidence>
<dbReference type="EMBL" id="BLKS01000001">
    <property type="protein sequence ID" value="GFG53460.1"/>
    <property type="molecule type" value="Genomic_DNA"/>
</dbReference>
<dbReference type="Pfam" id="PF06527">
    <property type="entry name" value="TniQ"/>
    <property type="match status" value="1"/>
</dbReference>
<reference evidence="3 4" key="1">
    <citation type="submission" date="2017-10" db="EMBL/GenBank/DDBJ databases">
        <title>The new phylogeny of genus Mycobacterium.</title>
        <authorList>
            <person name="Tortoli E."/>
            <person name="Trovato A."/>
            <person name="Cirillo D.M."/>
        </authorList>
    </citation>
    <scope>NUCLEOTIDE SEQUENCE [LARGE SCALE GENOMIC DNA]</scope>
    <source>
        <strain evidence="3 4">CCUG37673</strain>
    </source>
</reference>
<sequence>MTAVRTLPIRVPPIDGEALDSWLEAIAARTHSAFGDLLSAMALNRNDAISSGAWIVRLEPEETAVINEATGASKARLETMVLAHYSDRALRINPNTGTISRAFPWGRAVGSRFCPACLEQTGGRWQLAWRLGWTFACTIHNCLLADACPQCGAVQRRRTHVGDIIPEPGRCAHAATDATGRAPARCHTDLTNAPVAAFDADHPVIHAQRIINAVIDDDTPTFGVYRSSEPPRV</sequence>
<organism evidence="3 4">
    <name type="scientific">Mycolicibacterium agri</name>
    <name type="common">Mycobacterium agri</name>
    <dbReference type="NCBI Taxonomy" id="36811"/>
    <lineage>
        <taxon>Bacteria</taxon>
        <taxon>Bacillati</taxon>
        <taxon>Actinomycetota</taxon>
        <taxon>Actinomycetes</taxon>
        <taxon>Mycobacteriales</taxon>
        <taxon>Mycobacteriaceae</taxon>
        <taxon>Mycolicibacterium</taxon>
    </lineage>
</organism>
<dbReference type="RefSeq" id="WP_097945178.1">
    <property type="nucleotide sequence ID" value="NZ_BLKS01000001.1"/>
</dbReference>
<feature type="domain" description="TniQ" evidence="1">
    <location>
        <begin position="8"/>
        <end position="144"/>
    </location>
</feature>
<protein>
    <recommendedName>
        <fullName evidence="1">TniQ domain-containing protein</fullName>
    </recommendedName>
</protein>
<accession>A0A2A7MPV8</accession>
<comment type="caution">
    <text evidence="3">The sequence shown here is derived from an EMBL/GenBank/DDBJ whole genome shotgun (WGS) entry which is preliminary data.</text>
</comment>
<evidence type="ECO:0000313" key="5">
    <source>
        <dbReference type="Proteomes" id="UP000465302"/>
    </source>
</evidence>
<proteinExistence type="predicted"/>
<dbReference type="EMBL" id="PDCP01000139">
    <property type="protein sequence ID" value="PEG33168.1"/>
    <property type="molecule type" value="Genomic_DNA"/>
</dbReference>
<dbReference type="Proteomes" id="UP000465302">
    <property type="component" value="Unassembled WGS sequence"/>
</dbReference>
<name>A0A2A7MPV8_MYCAG</name>
<dbReference type="AlphaFoldDB" id="A0A2A7MPV8"/>
<reference evidence="2" key="3">
    <citation type="submission" date="2020-02" db="EMBL/GenBank/DDBJ databases">
        <authorList>
            <person name="Matsumoto Y."/>
            <person name="Motooka D."/>
            <person name="Nakamura S."/>
        </authorList>
    </citation>
    <scope>NUCLEOTIDE SEQUENCE</scope>
    <source>
        <strain evidence="2">JCM 6377</strain>
    </source>
</reference>
<dbReference type="InterPro" id="IPR009492">
    <property type="entry name" value="TniQ"/>
</dbReference>
<evidence type="ECO:0000313" key="3">
    <source>
        <dbReference type="EMBL" id="PEG33168.1"/>
    </source>
</evidence>
<dbReference type="Proteomes" id="UP000220914">
    <property type="component" value="Unassembled WGS sequence"/>
</dbReference>
<gene>
    <name evidence="3" type="ORF">CQY20_32275</name>
    <name evidence="2" type="ORF">MAGR_49010</name>
</gene>
<evidence type="ECO:0000259" key="1">
    <source>
        <dbReference type="Pfam" id="PF06527"/>
    </source>
</evidence>
<evidence type="ECO:0000313" key="4">
    <source>
        <dbReference type="Proteomes" id="UP000220914"/>
    </source>
</evidence>
<keyword evidence="4" id="KW-1185">Reference proteome</keyword>
<reference evidence="2 5" key="2">
    <citation type="journal article" date="2019" name="Emerg. Microbes Infect.">
        <title>Comprehensive subspecies identification of 175 nontuberculous mycobacteria species based on 7547 genomic profiles.</title>
        <authorList>
            <person name="Matsumoto Y."/>
            <person name="Kinjo T."/>
            <person name="Motooka D."/>
            <person name="Nabeya D."/>
            <person name="Jung N."/>
            <person name="Uechi K."/>
            <person name="Horii T."/>
            <person name="Iida T."/>
            <person name="Fujita J."/>
            <person name="Nakamura S."/>
        </authorList>
    </citation>
    <scope>NUCLEOTIDE SEQUENCE [LARGE SCALE GENOMIC DNA]</scope>
    <source>
        <strain evidence="2 5">JCM 6377</strain>
    </source>
</reference>
<dbReference type="OrthoDB" id="3874088at2"/>